<keyword evidence="2" id="KW-0472">Membrane</keyword>
<accession>A0A5A7PR36</accession>
<dbReference type="OrthoDB" id="1653570at2759"/>
<name>A0A5A7PR36_STRAF</name>
<keyword evidence="4" id="KW-1185">Reference proteome</keyword>
<comment type="caution">
    <text evidence="3">The sequence shown here is derived from an EMBL/GenBank/DDBJ whole genome shotgun (WGS) entry which is preliminary data.</text>
</comment>
<gene>
    <name evidence="3" type="ORF">STAS_11393</name>
</gene>
<reference evidence="4" key="1">
    <citation type="journal article" date="2019" name="Curr. Biol.">
        <title>Genome Sequence of Striga asiatica Provides Insight into the Evolution of Plant Parasitism.</title>
        <authorList>
            <person name="Yoshida S."/>
            <person name="Kim S."/>
            <person name="Wafula E.K."/>
            <person name="Tanskanen J."/>
            <person name="Kim Y.M."/>
            <person name="Honaas L."/>
            <person name="Yang Z."/>
            <person name="Spallek T."/>
            <person name="Conn C.E."/>
            <person name="Ichihashi Y."/>
            <person name="Cheong K."/>
            <person name="Cui S."/>
            <person name="Der J.P."/>
            <person name="Gundlach H."/>
            <person name="Jiao Y."/>
            <person name="Hori C."/>
            <person name="Ishida J.K."/>
            <person name="Kasahara H."/>
            <person name="Kiba T."/>
            <person name="Kim M.S."/>
            <person name="Koo N."/>
            <person name="Laohavisit A."/>
            <person name="Lee Y.H."/>
            <person name="Lumba S."/>
            <person name="McCourt P."/>
            <person name="Mortimer J.C."/>
            <person name="Mutuku J.M."/>
            <person name="Nomura T."/>
            <person name="Sasaki-Sekimoto Y."/>
            <person name="Seto Y."/>
            <person name="Wang Y."/>
            <person name="Wakatake T."/>
            <person name="Sakakibara H."/>
            <person name="Demura T."/>
            <person name="Yamaguchi S."/>
            <person name="Yoneyama K."/>
            <person name="Manabe R.I."/>
            <person name="Nelson D.C."/>
            <person name="Schulman A.H."/>
            <person name="Timko M.P."/>
            <person name="dePamphilis C.W."/>
            <person name="Choi D."/>
            <person name="Shirasu K."/>
        </authorList>
    </citation>
    <scope>NUCLEOTIDE SEQUENCE [LARGE SCALE GENOMIC DNA]</scope>
    <source>
        <strain evidence="4">cv. UVA1</strain>
    </source>
</reference>
<evidence type="ECO:0000313" key="4">
    <source>
        <dbReference type="Proteomes" id="UP000325081"/>
    </source>
</evidence>
<keyword evidence="2" id="KW-0812">Transmembrane</keyword>
<organism evidence="3 4">
    <name type="scientific">Striga asiatica</name>
    <name type="common">Asiatic witchweed</name>
    <name type="synonym">Buchnera asiatica</name>
    <dbReference type="NCBI Taxonomy" id="4170"/>
    <lineage>
        <taxon>Eukaryota</taxon>
        <taxon>Viridiplantae</taxon>
        <taxon>Streptophyta</taxon>
        <taxon>Embryophyta</taxon>
        <taxon>Tracheophyta</taxon>
        <taxon>Spermatophyta</taxon>
        <taxon>Magnoliopsida</taxon>
        <taxon>eudicotyledons</taxon>
        <taxon>Gunneridae</taxon>
        <taxon>Pentapetalae</taxon>
        <taxon>asterids</taxon>
        <taxon>lamiids</taxon>
        <taxon>Lamiales</taxon>
        <taxon>Orobanchaceae</taxon>
        <taxon>Buchnereae</taxon>
        <taxon>Striga</taxon>
    </lineage>
</organism>
<feature type="region of interest" description="Disordered" evidence="1">
    <location>
        <begin position="42"/>
        <end position="87"/>
    </location>
</feature>
<protein>
    <submittedName>
        <fullName evidence="3">Sec-independent protein translocase protein TatA</fullName>
    </submittedName>
</protein>
<feature type="compositionally biased region" description="Low complexity" evidence="1">
    <location>
        <begin position="42"/>
        <end position="54"/>
    </location>
</feature>
<feature type="compositionally biased region" description="Basic and acidic residues" evidence="1">
    <location>
        <begin position="76"/>
        <end position="87"/>
    </location>
</feature>
<sequence length="133" mass="14658">MEFGDELIIESYKMPWLIWVQLLVMILLIALLFFGFTVVTSGSSTSSAAASPPTGRKDAPATQLGHRISSNGMDCQQHEHESSPEKDSTVLNIFQHPNHPCNYIAIAKKALFKCFGLGSGSESSTIYQHEKNE</sequence>
<dbReference type="Proteomes" id="UP000325081">
    <property type="component" value="Unassembled WGS sequence"/>
</dbReference>
<evidence type="ECO:0000256" key="1">
    <source>
        <dbReference type="SAM" id="MobiDB-lite"/>
    </source>
</evidence>
<evidence type="ECO:0000313" key="3">
    <source>
        <dbReference type="EMBL" id="GER35136.1"/>
    </source>
</evidence>
<dbReference type="EMBL" id="BKCP01004960">
    <property type="protein sequence ID" value="GER35136.1"/>
    <property type="molecule type" value="Genomic_DNA"/>
</dbReference>
<dbReference type="AlphaFoldDB" id="A0A5A7PR36"/>
<dbReference type="PANTHER" id="PTHR35771:SF3">
    <property type="entry name" value="TRANSMEMBRANE PROTEIN"/>
    <property type="match status" value="1"/>
</dbReference>
<proteinExistence type="predicted"/>
<evidence type="ECO:0000256" key="2">
    <source>
        <dbReference type="SAM" id="Phobius"/>
    </source>
</evidence>
<keyword evidence="2" id="KW-1133">Transmembrane helix</keyword>
<feature type="transmembrane region" description="Helical" evidence="2">
    <location>
        <begin position="16"/>
        <end position="39"/>
    </location>
</feature>
<dbReference type="PANTHER" id="PTHR35771">
    <property type="entry name" value="TRANSMEMBRANE PROTEIN-RELATED"/>
    <property type="match status" value="1"/>
</dbReference>